<keyword evidence="3" id="KW-1185">Reference proteome</keyword>
<evidence type="ECO:0000313" key="2">
    <source>
        <dbReference type="EMBL" id="SIQ51421.1"/>
    </source>
</evidence>
<gene>
    <name evidence="2" type="ORF">SAMN05421578_102348</name>
</gene>
<dbReference type="Proteomes" id="UP000186666">
    <property type="component" value="Unassembled WGS sequence"/>
</dbReference>
<comment type="caution">
    <text evidence="2">The sequence shown here is derived from an EMBL/GenBank/DDBJ whole genome shotgun (WGS) entry which is preliminary data.</text>
</comment>
<dbReference type="Gene3D" id="3.90.1200.10">
    <property type="match status" value="1"/>
</dbReference>
<dbReference type="InterPro" id="IPR002575">
    <property type="entry name" value="Aminoglycoside_PTrfase"/>
</dbReference>
<organism evidence="2 3">
    <name type="scientific">Paenibacillus macquariensis</name>
    <dbReference type="NCBI Taxonomy" id="948756"/>
    <lineage>
        <taxon>Bacteria</taxon>
        <taxon>Bacillati</taxon>
        <taxon>Bacillota</taxon>
        <taxon>Bacilli</taxon>
        <taxon>Bacillales</taxon>
        <taxon>Paenibacillaceae</taxon>
        <taxon>Paenibacillus</taxon>
    </lineage>
</organism>
<dbReference type="Pfam" id="PF01636">
    <property type="entry name" value="APH"/>
    <property type="match status" value="1"/>
</dbReference>
<dbReference type="EMBL" id="FTNK01000002">
    <property type="protein sequence ID" value="SIQ51421.1"/>
    <property type="molecule type" value="Genomic_DNA"/>
</dbReference>
<dbReference type="SUPFAM" id="SSF56112">
    <property type="entry name" value="Protein kinase-like (PK-like)"/>
    <property type="match status" value="1"/>
</dbReference>
<evidence type="ECO:0000313" key="3">
    <source>
        <dbReference type="Proteomes" id="UP000186666"/>
    </source>
</evidence>
<feature type="domain" description="Aminoglycoside phosphotransferase" evidence="1">
    <location>
        <begin position="31"/>
        <end position="249"/>
    </location>
</feature>
<sequence length="359" mass="41477">MENLNYYINFEKLCEKFNLGKLTDEPEQVFGGFLHRMYQLRTDKDQYAVKALNPQIMQRKTAMYNYIFSEKVANMAYQNGIKALPAIISNGSCMHEVDGQYYLLFPWIQGKTLAPGIIDIECCKMIGETLAKIHKTDFYQLIVDNQNENDIVSNVAVVDWNDYALKGKNNSLEWSSLLLDNLNKLYHWENLVNSSAESVLNNSVISHRDLDQKNVLWDENHVPIIIDWEAVGTTNPTQELIDVALNWSGFESGNLSKEAFCTIINTYRNYCGEIYDNWHDVLNYGFQGKLEWLAYNIRRSLRLECTDDAEQELGTSEVIRTIRALNDYADFIPLCSDWLSEIDVQFDVKIPIDNVKVNK</sequence>
<dbReference type="InterPro" id="IPR011009">
    <property type="entry name" value="Kinase-like_dom_sf"/>
</dbReference>
<protein>
    <submittedName>
        <fullName evidence="2">Phosphotransferase enzyme family protein</fullName>
    </submittedName>
</protein>
<accession>A0ABY1JNZ7</accession>
<dbReference type="RefSeq" id="WP_068581237.1">
    <property type="nucleotide sequence ID" value="NZ_FTNK01000002.1"/>
</dbReference>
<evidence type="ECO:0000259" key="1">
    <source>
        <dbReference type="Pfam" id="PF01636"/>
    </source>
</evidence>
<reference evidence="2 3" key="1">
    <citation type="submission" date="2017-01" db="EMBL/GenBank/DDBJ databases">
        <authorList>
            <person name="Varghese N."/>
            <person name="Submissions S."/>
        </authorList>
    </citation>
    <scope>NUCLEOTIDE SEQUENCE [LARGE SCALE GENOMIC DNA]</scope>
    <source>
        <strain evidence="2 3">ATCC 23464</strain>
    </source>
</reference>
<proteinExistence type="predicted"/>
<name>A0ABY1JNZ7_9BACL</name>